<evidence type="ECO:0000256" key="3">
    <source>
        <dbReference type="ARBA" id="ARBA00023163"/>
    </source>
</evidence>
<feature type="domain" description="HTH araC/xylS-type" evidence="4">
    <location>
        <begin position="201"/>
        <end position="299"/>
    </location>
</feature>
<keyword evidence="3" id="KW-0804">Transcription</keyword>
<dbReference type="AlphaFoldDB" id="A0A1X3GSU3"/>
<dbReference type="SMART" id="SM00342">
    <property type="entry name" value="HTH_ARAC"/>
    <property type="match status" value="1"/>
</dbReference>
<dbReference type="Gene3D" id="1.10.10.60">
    <property type="entry name" value="Homeodomain-like"/>
    <property type="match status" value="2"/>
</dbReference>
<dbReference type="InterPro" id="IPR011051">
    <property type="entry name" value="RmlC_Cupin_sf"/>
</dbReference>
<protein>
    <submittedName>
        <fullName evidence="5">AraC family transcriptional regulator</fullName>
    </submittedName>
</protein>
<gene>
    <name evidence="5" type="ORF">BSZ18_11750</name>
</gene>
<comment type="caution">
    <text evidence="5">The sequence shown here is derived from an EMBL/GenBank/DDBJ whole genome shotgun (WGS) entry which is preliminary data.</text>
</comment>
<dbReference type="Proteomes" id="UP000193553">
    <property type="component" value="Unassembled WGS sequence"/>
</dbReference>
<dbReference type="InterPro" id="IPR050204">
    <property type="entry name" value="AraC_XylS_family_regulators"/>
</dbReference>
<dbReference type="PROSITE" id="PS00041">
    <property type="entry name" value="HTH_ARAC_FAMILY_1"/>
    <property type="match status" value="1"/>
</dbReference>
<keyword evidence="2" id="KW-0238">DNA-binding</keyword>
<dbReference type="PANTHER" id="PTHR46796:SF7">
    <property type="entry name" value="ARAC FAMILY TRANSCRIPTIONAL REGULATOR"/>
    <property type="match status" value="1"/>
</dbReference>
<keyword evidence="1" id="KW-0805">Transcription regulation</keyword>
<dbReference type="PANTHER" id="PTHR46796">
    <property type="entry name" value="HTH-TYPE TRANSCRIPTIONAL ACTIVATOR RHAS-RELATED"/>
    <property type="match status" value="1"/>
</dbReference>
<dbReference type="Pfam" id="PF12852">
    <property type="entry name" value="Cupin_6"/>
    <property type="match status" value="1"/>
</dbReference>
<dbReference type="InterPro" id="IPR009057">
    <property type="entry name" value="Homeodomain-like_sf"/>
</dbReference>
<evidence type="ECO:0000256" key="2">
    <source>
        <dbReference type="ARBA" id="ARBA00023125"/>
    </source>
</evidence>
<dbReference type="InterPro" id="IPR018062">
    <property type="entry name" value="HTH_AraC-typ_CS"/>
</dbReference>
<dbReference type="InterPro" id="IPR032783">
    <property type="entry name" value="AraC_lig"/>
</dbReference>
<dbReference type="SUPFAM" id="SSF51182">
    <property type="entry name" value="RmlC-like cupins"/>
    <property type="match status" value="1"/>
</dbReference>
<proteinExistence type="predicted"/>
<dbReference type="RefSeq" id="WP_085357492.1">
    <property type="nucleotide sequence ID" value="NZ_NAFD01000171.1"/>
</dbReference>
<dbReference type="InterPro" id="IPR018060">
    <property type="entry name" value="HTH_AraC"/>
</dbReference>
<reference evidence="5 6" key="1">
    <citation type="submission" date="2017-03" db="EMBL/GenBank/DDBJ databases">
        <title>Whole genome sequences of fourteen strains of Bradyrhizobium canariense and one strain of Bradyrhizobium japonicum isolated from Lupinus (Papilionoideae: Genisteae) species in Algeria.</title>
        <authorList>
            <person name="Crovadore J."/>
            <person name="Chekireb D."/>
            <person name="Brachmann A."/>
            <person name="Chablais R."/>
            <person name="Cochard B."/>
            <person name="Lefort F."/>
        </authorList>
    </citation>
    <scope>NUCLEOTIDE SEQUENCE [LARGE SCALE GENOMIC DNA]</scope>
    <source>
        <strain evidence="5 6">UBMA195</strain>
    </source>
</reference>
<dbReference type="InterPro" id="IPR020449">
    <property type="entry name" value="Tscrpt_reg_AraC-type_HTH"/>
</dbReference>
<dbReference type="EMBL" id="NAFI01000164">
    <property type="protein sequence ID" value="OSJ12974.1"/>
    <property type="molecule type" value="Genomic_DNA"/>
</dbReference>
<dbReference type="OrthoDB" id="9802263at2"/>
<evidence type="ECO:0000256" key="1">
    <source>
        <dbReference type="ARBA" id="ARBA00023015"/>
    </source>
</evidence>
<organism evidence="5 6">
    <name type="scientific">Bradyrhizobium canariense</name>
    <dbReference type="NCBI Taxonomy" id="255045"/>
    <lineage>
        <taxon>Bacteria</taxon>
        <taxon>Pseudomonadati</taxon>
        <taxon>Pseudomonadota</taxon>
        <taxon>Alphaproteobacteria</taxon>
        <taxon>Hyphomicrobiales</taxon>
        <taxon>Nitrobacteraceae</taxon>
        <taxon>Bradyrhizobium</taxon>
    </lineage>
</organism>
<dbReference type="Pfam" id="PF12833">
    <property type="entry name" value="HTH_18"/>
    <property type="match status" value="1"/>
</dbReference>
<evidence type="ECO:0000313" key="5">
    <source>
        <dbReference type="EMBL" id="OSJ12974.1"/>
    </source>
</evidence>
<dbReference type="GO" id="GO:0003700">
    <property type="term" value="F:DNA-binding transcription factor activity"/>
    <property type="evidence" value="ECO:0007669"/>
    <property type="project" value="InterPro"/>
</dbReference>
<evidence type="ECO:0000313" key="6">
    <source>
        <dbReference type="Proteomes" id="UP000193553"/>
    </source>
</evidence>
<dbReference type="GO" id="GO:0043565">
    <property type="term" value="F:sequence-specific DNA binding"/>
    <property type="evidence" value="ECO:0007669"/>
    <property type="project" value="InterPro"/>
</dbReference>
<sequence length="325" mass="36841">MDILTDVINRVQLSGTLLFHYELGRPWNVALPQTPDAVFHYLRHGSATVVLEEGREIRIKDGDFILIARGEPHIVRSGRRTKPLSLFELERRPAHLGVVRHGGDGEPVSTLICGYFMLARPTRMNPLQMLPSILHLRPDHDWLEAILQRIVDESAIQRPGQCAVLARITEVLFVEVLRSWAKSLGFRKSGWLGALADPQIGKALQLIHEHPGRRWSLRELGRCAGLSRTSFVDRFTKLVGQPVHSYLVSRRMDEAALLLISTDEAIARIATSVGYGTRAAFSKVFQKHFGTSPGRYRSLGRRGRFRDHRRIAQQMHKVPVQKNRP</sequence>
<dbReference type="PRINTS" id="PR00032">
    <property type="entry name" value="HTHARAC"/>
</dbReference>
<name>A0A1X3GSU3_9BRAD</name>
<accession>A0A1X3GSU3</accession>
<dbReference type="PROSITE" id="PS01124">
    <property type="entry name" value="HTH_ARAC_FAMILY_2"/>
    <property type="match status" value="1"/>
</dbReference>
<evidence type="ECO:0000259" key="4">
    <source>
        <dbReference type="PROSITE" id="PS01124"/>
    </source>
</evidence>
<dbReference type="SUPFAM" id="SSF46689">
    <property type="entry name" value="Homeodomain-like"/>
    <property type="match status" value="2"/>
</dbReference>